<accession>A0A9X4E2U0</accession>
<proteinExistence type="predicted"/>
<protein>
    <submittedName>
        <fullName evidence="1">Phage tail assembly protein</fullName>
    </submittedName>
</protein>
<dbReference type="RefSeq" id="WP_274570670.1">
    <property type="nucleotide sequence ID" value="NZ_CP145606.1"/>
</dbReference>
<keyword evidence="3" id="KW-1185">Reference proteome</keyword>
<evidence type="ECO:0000313" key="1">
    <source>
        <dbReference type="EMBL" id="MDD9327690.1"/>
    </source>
</evidence>
<name>A0A9X4E2U0_9NEIS</name>
<sequence>MRTQVITLKHGFSVGGKAYQDVVLRAPNLGDLMAAEDDAPAYNPISFKVALCCRCIEKLEGADVPVTMGMMRALQPADWQILSKAMDDWDQEGKGV</sequence>
<reference evidence="1" key="1">
    <citation type="submission" date="2022-10" db="EMBL/GenBank/DDBJ databases">
        <authorList>
            <person name="Boutroux M."/>
        </authorList>
    </citation>
    <scope>NUCLEOTIDE SEQUENCE</scope>
    <source>
        <strain evidence="1">51.81</strain>
    </source>
</reference>
<dbReference type="Pfam" id="PF10109">
    <property type="entry name" value="Phage_TAC_7"/>
    <property type="match status" value="1"/>
</dbReference>
<dbReference type="EMBL" id="JAPQFL010000002">
    <property type="protein sequence ID" value="MDD9327690.1"/>
    <property type="molecule type" value="Genomic_DNA"/>
</dbReference>
<dbReference type="AlphaFoldDB" id="A0A9X4E2U0"/>
<dbReference type="Proteomes" id="UP001149607">
    <property type="component" value="Chromosome"/>
</dbReference>
<dbReference type="InterPro" id="IPR019289">
    <property type="entry name" value="Phage_tail_E/E"/>
</dbReference>
<organism evidence="1">
    <name type="scientific">Neisseria leonii</name>
    <dbReference type="NCBI Taxonomy" id="2995413"/>
    <lineage>
        <taxon>Bacteria</taxon>
        <taxon>Pseudomonadati</taxon>
        <taxon>Pseudomonadota</taxon>
        <taxon>Betaproteobacteria</taxon>
        <taxon>Neisseriales</taxon>
        <taxon>Neisseriaceae</taxon>
        <taxon>Neisseria</taxon>
    </lineage>
</organism>
<evidence type="ECO:0000313" key="2">
    <source>
        <dbReference type="EMBL" id="WWY02842.1"/>
    </source>
</evidence>
<reference evidence="2" key="2">
    <citation type="submission" date="2024-02" db="EMBL/GenBank/DDBJ databases">
        <title>Neisseria leonii sp. nov.</title>
        <authorList>
            <person name="Boutroux M."/>
            <person name="Favre-Rochex S."/>
            <person name="Gorgette O."/>
            <person name="Touak G."/>
            <person name="Muhle E."/>
            <person name="Chesneau O."/>
            <person name="Clermont D."/>
            <person name="Rahi P."/>
        </authorList>
    </citation>
    <scope>NUCLEOTIDE SEQUENCE</scope>
    <source>
        <strain evidence="2">51.81</strain>
    </source>
</reference>
<evidence type="ECO:0000313" key="3">
    <source>
        <dbReference type="Proteomes" id="UP001149607"/>
    </source>
</evidence>
<gene>
    <name evidence="1" type="ORF">ORY91_001100</name>
    <name evidence="2" type="ORF">V9W64_09120</name>
</gene>
<dbReference type="EMBL" id="CP146598">
    <property type="protein sequence ID" value="WWY02842.1"/>
    <property type="molecule type" value="Genomic_DNA"/>
</dbReference>